<keyword evidence="2" id="KW-1185">Reference proteome</keyword>
<name>A0A371B639_9SPHN</name>
<accession>A0A371B639</accession>
<sequence>MGLFSVSTSPASAQGDLLVAPTRVILDGKRGTQVILNNIGAEETTYRISLEIKRMNADGRLEDIDPAGTTDAEKAALNLVRYAPRRVTLPPNQPQSIRIGLNPADTLPDGEYRVHMLFRSIPKSTPVTQEAQPEGLKIQLVPLYGITIPIIVRKGELSATAALANARLDRDEDGPVLALDATRKGSRSVYGEFRVSKPGQSKPIIVQKGIAIYPEIEKRKVELPLNEEEAAVIRGGEIVISYHDTPENGGGLITELRTVVR</sequence>
<dbReference type="SUPFAM" id="SSF49354">
    <property type="entry name" value="PapD-like"/>
    <property type="match status" value="1"/>
</dbReference>
<evidence type="ECO:0000313" key="1">
    <source>
        <dbReference type="EMBL" id="RDV03040.1"/>
    </source>
</evidence>
<comment type="caution">
    <text evidence="1">The sequence shown here is derived from an EMBL/GenBank/DDBJ whole genome shotgun (WGS) entry which is preliminary data.</text>
</comment>
<dbReference type="EMBL" id="QRGP01000002">
    <property type="protein sequence ID" value="RDV03040.1"/>
    <property type="molecule type" value="Genomic_DNA"/>
</dbReference>
<gene>
    <name evidence="1" type="ORF">DXH95_10990</name>
</gene>
<dbReference type="AlphaFoldDB" id="A0A371B639"/>
<protein>
    <submittedName>
        <fullName evidence="1">Molecular chaperone</fullName>
    </submittedName>
</protein>
<dbReference type="OrthoDB" id="6658153at2"/>
<dbReference type="Proteomes" id="UP000263833">
    <property type="component" value="Unassembled WGS sequence"/>
</dbReference>
<dbReference type="InterPro" id="IPR008962">
    <property type="entry name" value="PapD-like_sf"/>
</dbReference>
<evidence type="ECO:0000313" key="2">
    <source>
        <dbReference type="Proteomes" id="UP000263833"/>
    </source>
</evidence>
<organism evidence="1 2">
    <name type="scientific">Sphingorhabdus pulchriflava</name>
    <dbReference type="NCBI Taxonomy" id="2292257"/>
    <lineage>
        <taxon>Bacteria</taxon>
        <taxon>Pseudomonadati</taxon>
        <taxon>Pseudomonadota</taxon>
        <taxon>Alphaproteobacteria</taxon>
        <taxon>Sphingomonadales</taxon>
        <taxon>Sphingomonadaceae</taxon>
        <taxon>Sphingorhabdus</taxon>
    </lineage>
</organism>
<proteinExistence type="predicted"/>
<reference evidence="2" key="1">
    <citation type="submission" date="2018-08" db="EMBL/GenBank/DDBJ databases">
        <authorList>
            <person name="Kim S.-J."/>
            <person name="Jung G.-Y."/>
        </authorList>
    </citation>
    <scope>NUCLEOTIDE SEQUENCE [LARGE SCALE GENOMIC DNA]</scope>
    <source>
        <strain evidence="2">GY_G</strain>
    </source>
</reference>